<evidence type="ECO:0000313" key="2">
    <source>
        <dbReference type="Proteomes" id="UP000008021"/>
    </source>
</evidence>
<protein>
    <submittedName>
        <fullName evidence="1">Uncharacterized protein</fullName>
    </submittedName>
</protein>
<reference evidence="1" key="2">
    <citation type="submission" date="2018-05" db="EMBL/GenBank/DDBJ databases">
        <title>OmerRS3 (Oryza meridionalis Reference Sequence Version 3).</title>
        <authorList>
            <person name="Zhang J."/>
            <person name="Kudrna D."/>
            <person name="Lee S."/>
            <person name="Talag J."/>
            <person name="Welchert J."/>
            <person name="Wing R.A."/>
        </authorList>
    </citation>
    <scope>NUCLEOTIDE SEQUENCE [LARGE SCALE GENOMIC DNA]</scope>
    <source>
        <strain evidence="1">cv. OR44</strain>
    </source>
</reference>
<sequence>MGAEIAAVPNISKGLAEISKKMMDLAAQLRALAAHSAEQVMSLGAAVRSDRKTSSAAREAGCVTCNSQRWQPLLAIHQ</sequence>
<dbReference type="HOGENOM" id="CLU_2626090_0_0_1"/>
<accession>A0A0E0F5K3</accession>
<organism evidence="1">
    <name type="scientific">Oryza meridionalis</name>
    <dbReference type="NCBI Taxonomy" id="40149"/>
    <lineage>
        <taxon>Eukaryota</taxon>
        <taxon>Viridiplantae</taxon>
        <taxon>Streptophyta</taxon>
        <taxon>Embryophyta</taxon>
        <taxon>Tracheophyta</taxon>
        <taxon>Spermatophyta</taxon>
        <taxon>Magnoliopsida</taxon>
        <taxon>Liliopsida</taxon>
        <taxon>Poales</taxon>
        <taxon>Poaceae</taxon>
        <taxon>BOP clade</taxon>
        <taxon>Oryzoideae</taxon>
        <taxon>Oryzeae</taxon>
        <taxon>Oryzinae</taxon>
        <taxon>Oryza</taxon>
    </lineage>
</organism>
<dbReference type="Proteomes" id="UP000008021">
    <property type="component" value="Chromosome 11"/>
</dbReference>
<dbReference type="EnsemblPlants" id="OMERI11G10800.1">
    <property type="protein sequence ID" value="OMERI11G10800.1"/>
    <property type="gene ID" value="OMERI11G10800"/>
</dbReference>
<dbReference type="AlphaFoldDB" id="A0A0E0F5K3"/>
<dbReference type="Gramene" id="OMERI11G10800.1">
    <property type="protein sequence ID" value="OMERI11G10800.1"/>
    <property type="gene ID" value="OMERI11G10800"/>
</dbReference>
<evidence type="ECO:0000313" key="1">
    <source>
        <dbReference type="EnsemblPlants" id="OMERI11G10800.1"/>
    </source>
</evidence>
<keyword evidence="2" id="KW-1185">Reference proteome</keyword>
<proteinExistence type="predicted"/>
<reference evidence="1" key="1">
    <citation type="submission" date="2015-04" db="UniProtKB">
        <authorList>
            <consortium name="EnsemblPlants"/>
        </authorList>
    </citation>
    <scope>IDENTIFICATION</scope>
</reference>
<name>A0A0E0F5K3_9ORYZ</name>